<dbReference type="InterPro" id="IPR050245">
    <property type="entry name" value="PrsA_foldase"/>
</dbReference>
<feature type="domain" description="PpiC" evidence="7">
    <location>
        <begin position="156"/>
        <end position="236"/>
    </location>
</feature>
<comment type="catalytic activity">
    <reaction evidence="1">
        <text>[protein]-peptidylproline (omega=180) = [protein]-peptidylproline (omega=0)</text>
        <dbReference type="Rhea" id="RHEA:16237"/>
        <dbReference type="Rhea" id="RHEA-COMP:10747"/>
        <dbReference type="Rhea" id="RHEA-COMP:10748"/>
        <dbReference type="ChEBI" id="CHEBI:83833"/>
        <dbReference type="ChEBI" id="CHEBI:83834"/>
        <dbReference type="EC" id="5.2.1.8"/>
    </reaction>
</comment>
<dbReference type="EMBL" id="DSUJ01000008">
    <property type="protein sequence ID" value="HFI91690.1"/>
    <property type="molecule type" value="Genomic_DNA"/>
</dbReference>
<keyword evidence="5 6" id="KW-0413">Isomerase</keyword>
<dbReference type="InterPro" id="IPR000297">
    <property type="entry name" value="PPIase_PpiC"/>
</dbReference>
<protein>
    <recommendedName>
        <fullName evidence="2">peptidylprolyl isomerase</fullName>
        <ecNumber evidence="2">5.2.1.8</ecNumber>
    </recommendedName>
</protein>
<evidence type="ECO:0000313" key="8">
    <source>
        <dbReference type="EMBL" id="HFI91690.1"/>
    </source>
</evidence>
<dbReference type="Gene3D" id="3.10.50.40">
    <property type="match status" value="2"/>
</dbReference>
<comment type="caution">
    <text evidence="8">The sequence shown here is derived from an EMBL/GenBank/DDBJ whole genome shotgun (WGS) entry which is preliminary data.</text>
</comment>
<evidence type="ECO:0000256" key="2">
    <source>
        <dbReference type="ARBA" id="ARBA00013194"/>
    </source>
</evidence>
<keyword evidence="4 6" id="KW-0697">Rotamase</keyword>
<dbReference type="PANTHER" id="PTHR47245">
    <property type="entry name" value="PEPTIDYLPROLYL ISOMERASE"/>
    <property type="match status" value="1"/>
</dbReference>
<dbReference type="PROSITE" id="PS50198">
    <property type="entry name" value="PPIC_PPIASE_2"/>
    <property type="match status" value="2"/>
</dbReference>
<dbReference type="Pfam" id="PF00639">
    <property type="entry name" value="Rotamase"/>
    <property type="match status" value="2"/>
</dbReference>
<dbReference type="EC" id="5.2.1.8" evidence="2"/>
<evidence type="ECO:0000259" key="7">
    <source>
        <dbReference type="PROSITE" id="PS50198"/>
    </source>
</evidence>
<sequence length="631" mass="72827">MTRELLNIFYLKTDWKNHINLQLVLTQLIILFFFFNNTFPQDESKPLAKAGNQIITVDEFRNRYEFMPHLNYSSDNKDTLKKEFLYSLIAEKLWALEGLEKRIDTLDVVKNSLKTLEKLFVKDELFRSEVESKIKLTSEEISKGLLRVGKMLSLKMISSPDSSEIFSFQNQLKNSNNFDSLLTSISENHSQQKAFQVKLGTLSDEFAEDVIFNLKIGEVSEPIKSNKNWYIFKLVDEAIDSSIFRDNETARNKTISILSEKKRKALAGDFLDKLLGGRTISANSELFNHFADILITVIQNRIEKGNQELSDKIELTPEDLQKTLKLLDKEKLSSLFVEFDSTKLSLRDFIYYLMYQKVSFPSNKPNRLKAVLHSAVKQFIEDEVITQEGYKRGLNKLNSVQKDIEVWRNYYLSELMLQSFSDSVSISDSEIENYISGKLNKDGNQIQLNIIEIFAHQLDDMMLIIDELNKGSDFSELANKFNQREYTKKSNGEWGYFLANSAGQIGNIASNLEVGQIYGPIKVENGYSIIKLIDKKVLSDSLIKMKEEPIEYIKMKLSLNKINDLINRNTAKLALKYKITIDEKLLNETEVRQLNTFTYRLIGFGGKIAALPITIPVFEWYNLLKEQNEIP</sequence>
<gene>
    <name evidence="8" type="ORF">ENS31_09225</name>
</gene>
<evidence type="ECO:0000256" key="6">
    <source>
        <dbReference type="PROSITE-ProRule" id="PRU00278"/>
    </source>
</evidence>
<feature type="domain" description="PpiC" evidence="7">
    <location>
        <begin position="443"/>
        <end position="534"/>
    </location>
</feature>
<evidence type="ECO:0000256" key="1">
    <source>
        <dbReference type="ARBA" id="ARBA00000971"/>
    </source>
</evidence>
<dbReference type="AlphaFoldDB" id="A0A7V2ZKP0"/>
<keyword evidence="3" id="KW-0732">Signal</keyword>
<evidence type="ECO:0000256" key="3">
    <source>
        <dbReference type="ARBA" id="ARBA00022729"/>
    </source>
</evidence>
<dbReference type="GO" id="GO:0003755">
    <property type="term" value="F:peptidyl-prolyl cis-trans isomerase activity"/>
    <property type="evidence" value="ECO:0007669"/>
    <property type="project" value="UniProtKB-KW"/>
</dbReference>
<evidence type="ECO:0000256" key="5">
    <source>
        <dbReference type="ARBA" id="ARBA00023235"/>
    </source>
</evidence>
<evidence type="ECO:0000256" key="4">
    <source>
        <dbReference type="ARBA" id="ARBA00023110"/>
    </source>
</evidence>
<dbReference type="SUPFAM" id="SSF54534">
    <property type="entry name" value="FKBP-like"/>
    <property type="match status" value="2"/>
</dbReference>
<accession>A0A7V2ZKP0</accession>
<organism evidence="8">
    <name type="scientific">Ignavibacterium album</name>
    <dbReference type="NCBI Taxonomy" id="591197"/>
    <lineage>
        <taxon>Bacteria</taxon>
        <taxon>Pseudomonadati</taxon>
        <taxon>Ignavibacteriota</taxon>
        <taxon>Ignavibacteria</taxon>
        <taxon>Ignavibacteriales</taxon>
        <taxon>Ignavibacteriaceae</taxon>
        <taxon>Ignavibacterium</taxon>
    </lineage>
</organism>
<name>A0A7V2ZKP0_9BACT</name>
<dbReference type="PANTHER" id="PTHR47245:SF1">
    <property type="entry name" value="FOLDASE PROTEIN PRSA"/>
    <property type="match status" value="1"/>
</dbReference>
<dbReference type="InterPro" id="IPR046357">
    <property type="entry name" value="PPIase_dom_sf"/>
</dbReference>
<reference evidence="8" key="1">
    <citation type="journal article" date="2020" name="mSystems">
        <title>Genome- and Community-Level Interaction Insights into Carbon Utilization and Element Cycling Functions of Hydrothermarchaeota in Hydrothermal Sediment.</title>
        <authorList>
            <person name="Zhou Z."/>
            <person name="Liu Y."/>
            <person name="Xu W."/>
            <person name="Pan J."/>
            <person name="Luo Z.H."/>
            <person name="Li M."/>
        </authorList>
    </citation>
    <scope>NUCLEOTIDE SEQUENCE [LARGE SCALE GENOMIC DNA]</scope>
    <source>
        <strain evidence="8">SpSt-479</strain>
    </source>
</reference>
<proteinExistence type="predicted"/>